<keyword evidence="3 6" id="KW-0812">Transmembrane</keyword>
<keyword evidence="4 6" id="KW-1133">Transmembrane helix</keyword>
<gene>
    <name evidence="7" type="ORF">BFGS077_001289</name>
    <name evidence="8" type="ORF">NXW39_07025</name>
</gene>
<evidence type="ECO:0000256" key="3">
    <source>
        <dbReference type="ARBA" id="ARBA00022692"/>
    </source>
</evidence>
<comment type="subcellular location">
    <subcellularLocation>
        <location evidence="1">Cell membrane</location>
        <topology evidence="1">Multi-pass membrane protein</topology>
    </subcellularLocation>
</comment>
<evidence type="ECO:0000313" key="8">
    <source>
        <dbReference type="EMBL" id="UVO91317.1"/>
    </source>
</evidence>
<evidence type="ECO:0000313" key="7">
    <source>
        <dbReference type="EMBL" id="MDT6976033.1"/>
    </source>
</evidence>
<dbReference type="InterPro" id="IPR050833">
    <property type="entry name" value="Poly_Biosynth_Transport"/>
</dbReference>
<name>F7LL42_BACFG</name>
<feature type="transmembrane region" description="Helical" evidence="6">
    <location>
        <begin position="123"/>
        <end position="140"/>
    </location>
</feature>
<feature type="transmembrane region" description="Helical" evidence="6">
    <location>
        <begin position="183"/>
        <end position="202"/>
    </location>
</feature>
<feature type="transmembrane region" description="Helical" evidence="6">
    <location>
        <begin position="391"/>
        <end position="409"/>
    </location>
</feature>
<sequence>MNNQFIKQLINNKFTTQSIVLLLSTVLSMIFTIGVNYLLTRILDPVQYGNYSYIINIFILAQTLFNFGYFYTICRLISLIDDRKIIREYYCVGLIIWLLLSIVMCVLLGIYSLTIDDFRDKQILNIFLAILPLGSVYLFTQFNESVLQGDNRINLLSVSRLLPRIIFFLCLLFIYLSKKNINLLFVLIVYFCTYIIVYVYIVRKIRPSFSNLRKNFEKIKDINKVYGFPIYIGSLFAVGTGSFVGIALGLLSEDNITVGFYNIAQQISIPLSMIPNIISTVLYKRYVSTSRINSKILLILLSLCIAIFICILLFAKPFISLVFGEEYLTAIPLLKYMCFGALSYGIADFFNKYLLSKGFGVQLRNVSIIVGIIMLLIAYPLIYYWGCYGAAYIKAVTGIVYIISIVFTYKKSIKFSNAD</sequence>
<dbReference type="InterPro" id="IPR002797">
    <property type="entry name" value="Polysacc_synth"/>
</dbReference>
<keyword evidence="2" id="KW-1003">Cell membrane</keyword>
<evidence type="ECO:0000313" key="9">
    <source>
        <dbReference type="Proteomes" id="UP001258434"/>
    </source>
</evidence>
<dbReference type="Pfam" id="PF01943">
    <property type="entry name" value="Polysacc_synt"/>
    <property type="match status" value="1"/>
</dbReference>
<accession>F7LL42</accession>
<evidence type="ECO:0000256" key="6">
    <source>
        <dbReference type="SAM" id="Phobius"/>
    </source>
</evidence>
<reference evidence="8" key="1">
    <citation type="submission" date="2022-08" db="EMBL/GenBank/DDBJ databases">
        <title>Genome Sequencing of Bacteroides fragilis Group Isolates with Nanopore Technology.</title>
        <authorList>
            <person name="Tisza M.J."/>
            <person name="Smith D."/>
            <person name="Dekker J.P."/>
        </authorList>
    </citation>
    <scope>NUCLEOTIDE SEQUENCE</scope>
    <source>
        <strain evidence="8">BFG-49</strain>
    </source>
</reference>
<feature type="transmembrane region" description="Helical" evidence="6">
    <location>
        <begin position="20"/>
        <end position="39"/>
    </location>
</feature>
<organism evidence="7 9">
    <name type="scientific">Bacteroides fragilis</name>
    <dbReference type="NCBI Taxonomy" id="817"/>
    <lineage>
        <taxon>Bacteria</taxon>
        <taxon>Pseudomonadati</taxon>
        <taxon>Bacteroidota</taxon>
        <taxon>Bacteroidia</taxon>
        <taxon>Bacteroidales</taxon>
        <taxon>Bacteroidaceae</taxon>
        <taxon>Bacteroides</taxon>
    </lineage>
</organism>
<dbReference type="PANTHER" id="PTHR30250:SF11">
    <property type="entry name" value="O-ANTIGEN TRANSPORTER-RELATED"/>
    <property type="match status" value="1"/>
</dbReference>
<evidence type="ECO:0000256" key="4">
    <source>
        <dbReference type="ARBA" id="ARBA00022989"/>
    </source>
</evidence>
<dbReference type="EMBL" id="CP103070">
    <property type="protein sequence ID" value="UVO91317.1"/>
    <property type="molecule type" value="Genomic_DNA"/>
</dbReference>
<reference evidence="7" key="4">
    <citation type="submission" date="2024-03" db="EMBL/GenBank/DDBJ databases">
        <title>A gut symbiont ubiquitin homologue binds and inactivates peptidyl-prolyl isomerase to mediate the interbacterial arms race in the human gut.</title>
        <authorList>
            <person name="Jiang K."/>
            <person name="Li W."/>
            <person name="Tong M."/>
            <person name="Xu J."/>
            <person name="Chen Z."/>
            <person name="Yang Y."/>
            <person name="Zang Y."/>
            <person name="Jiao X."/>
            <person name="Liu C."/>
            <person name="Lim B."/>
            <person name="Jiang X."/>
            <person name="Wang J."/>
            <person name="Wu D."/>
            <person name="Wang M."/>
            <person name="Liu S.-J."/>
            <person name="Shao F."/>
            <person name="Gao X."/>
        </authorList>
    </citation>
    <scope>NUCLEOTIDE SEQUENCE</scope>
    <source>
        <strain evidence="7">GS077</strain>
    </source>
</reference>
<dbReference type="GO" id="GO:0005886">
    <property type="term" value="C:plasma membrane"/>
    <property type="evidence" value="ECO:0007669"/>
    <property type="project" value="UniProtKB-SubCell"/>
</dbReference>
<proteinExistence type="predicted"/>
<feature type="transmembrane region" description="Helical" evidence="6">
    <location>
        <begin position="295"/>
        <end position="315"/>
    </location>
</feature>
<feature type="transmembrane region" description="Helical" evidence="6">
    <location>
        <begin position="263"/>
        <end position="283"/>
    </location>
</feature>
<reference evidence="7 9" key="3">
    <citation type="submission" date="2023-08" db="EMBL/GenBank/DDBJ databases">
        <authorList>
            <person name="Du M."/>
            <person name="Liu C."/>
            <person name="Liu S.-J."/>
        </authorList>
    </citation>
    <scope>NUCLEOTIDE SEQUENCE [LARGE SCALE GENOMIC DNA]</scope>
    <source>
        <strain evidence="7 9">GS077</strain>
    </source>
</reference>
<dbReference type="Proteomes" id="UP001258434">
    <property type="component" value="Unassembled WGS sequence"/>
</dbReference>
<dbReference type="Proteomes" id="UP001058403">
    <property type="component" value="Chromosome"/>
</dbReference>
<feature type="transmembrane region" description="Helical" evidence="6">
    <location>
        <begin position="51"/>
        <end position="77"/>
    </location>
</feature>
<evidence type="ECO:0000256" key="5">
    <source>
        <dbReference type="ARBA" id="ARBA00023136"/>
    </source>
</evidence>
<feature type="transmembrane region" description="Helical" evidence="6">
    <location>
        <begin position="366"/>
        <end position="385"/>
    </location>
</feature>
<feature type="transmembrane region" description="Helical" evidence="6">
    <location>
        <begin position="161"/>
        <end position="177"/>
    </location>
</feature>
<protein>
    <submittedName>
        <fullName evidence="7">Oligosaccharide flippase family protein</fullName>
    </submittedName>
</protein>
<evidence type="ECO:0000256" key="1">
    <source>
        <dbReference type="ARBA" id="ARBA00004651"/>
    </source>
</evidence>
<dbReference type="EMBL" id="JAVFHL010000001">
    <property type="protein sequence ID" value="MDT6976033.1"/>
    <property type="molecule type" value="Genomic_DNA"/>
</dbReference>
<feature type="transmembrane region" description="Helical" evidence="6">
    <location>
        <begin position="327"/>
        <end position="346"/>
    </location>
</feature>
<evidence type="ECO:0000256" key="2">
    <source>
        <dbReference type="ARBA" id="ARBA00022475"/>
    </source>
</evidence>
<keyword evidence="5 6" id="KW-0472">Membrane</keyword>
<dbReference type="RefSeq" id="WP_005813283.1">
    <property type="nucleotide sequence ID" value="NZ_CAXSVT010000001.1"/>
</dbReference>
<dbReference type="PANTHER" id="PTHR30250">
    <property type="entry name" value="PST FAMILY PREDICTED COLANIC ACID TRANSPORTER"/>
    <property type="match status" value="1"/>
</dbReference>
<reference evidence="9" key="2">
    <citation type="submission" date="2023-07" db="EMBL/GenBank/DDBJ databases">
        <title>A gut symbiont ubiquitin homologue binds and inactivates peptidyl-prolyl isomerase to mediate the interbacterial arms race in the human gut.</title>
        <authorList>
            <person name="Jiang K."/>
            <person name="Li W."/>
            <person name="Tong M."/>
            <person name="Xu J."/>
            <person name="Chen Z."/>
            <person name="Yang Y."/>
            <person name="Zang Y."/>
            <person name="Jiao X."/>
            <person name="Liu C."/>
            <person name="Lim B."/>
            <person name="Jiang X."/>
            <person name="Wang J."/>
            <person name="Wu D."/>
            <person name="Wang M."/>
            <person name="Liu S.-J."/>
            <person name="Shao F."/>
            <person name="Gao X."/>
        </authorList>
    </citation>
    <scope>NUCLEOTIDE SEQUENCE [LARGE SCALE GENOMIC DNA]</scope>
    <source>
        <strain evidence="9">GS077</strain>
    </source>
</reference>
<dbReference type="AlphaFoldDB" id="F7LL42"/>
<feature type="transmembrane region" description="Helical" evidence="6">
    <location>
        <begin position="223"/>
        <end position="251"/>
    </location>
</feature>
<feature type="transmembrane region" description="Helical" evidence="6">
    <location>
        <begin position="89"/>
        <end position="111"/>
    </location>
</feature>